<dbReference type="Pfam" id="PF03997">
    <property type="entry name" value="VPS28"/>
    <property type="match status" value="1"/>
</dbReference>
<comment type="caution">
    <text evidence="7">The sequence shown here is derived from an EMBL/GenBank/DDBJ whole genome shotgun (WGS) entry which is preliminary data.</text>
</comment>
<sequence>MASTISLDEEVRLYTTNPEREKYGLLATLFGIIVALDYLERAYVRDSVTAAELRVGVPATVEHSSEAGPETGKWVAETTQSFITFMDALKLRMRAKDQLHPILQELVTGYARFKGSKDWEGRSKMVGWLITLNAMKASEEITEEQSRQLLFDIEHASDMYNNCTTGIWFILTLFKAATRLCKGLLSALAQIVFEEAVFGRFDREPSTCEDIRKWSSSTFIKSWSWLTAVHLILPAFYHGYGTLSSLQLAQHYKVGSATVVYNDRIGFGQTRLSPENLVGESNWISAAKGIAIELMPEELEERHSSWKKGTVRNTEDTSMHVKNATSDPQNLTIGMIKAIGSYGINLYEPTFLWKDVRPMTTVNALFDLTLYVVVTNEYKESQVIDKPFLPEDILWRQNLRKIPGAYTFNDMRRALLKPNAMRSTAVTYLEFKETEEGPEIRIEIG</sequence>
<dbReference type="PANTHER" id="PTHR12937:SF0">
    <property type="entry name" value="VACUOLAR PROTEIN SORTING-ASSOCIATED PROTEIN 28 HOMOLOG"/>
    <property type="match status" value="1"/>
</dbReference>
<keyword evidence="8" id="KW-1185">Reference proteome</keyword>
<dbReference type="Proteomes" id="UP000309038">
    <property type="component" value="Unassembled WGS sequence"/>
</dbReference>
<keyword evidence="4 5" id="KW-0653">Protein transport</keyword>
<protein>
    <recommendedName>
        <fullName evidence="6">VPS28 C-terminal domain-containing protein</fullName>
    </recommendedName>
</protein>
<dbReference type="GO" id="GO:0000813">
    <property type="term" value="C:ESCRT I complex"/>
    <property type="evidence" value="ECO:0007669"/>
    <property type="project" value="InterPro"/>
</dbReference>
<dbReference type="SUPFAM" id="SSF140427">
    <property type="entry name" value="VPS28 C-terminal domain-like"/>
    <property type="match status" value="1"/>
</dbReference>
<dbReference type="GO" id="GO:0043328">
    <property type="term" value="P:protein transport to vacuole involved in ubiquitin-dependent protein catabolic process via the multivesicular body sorting pathway"/>
    <property type="evidence" value="ECO:0007669"/>
    <property type="project" value="TreeGrafter"/>
</dbReference>
<dbReference type="GO" id="GO:0031902">
    <property type="term" value="C:late endosome membrane"/>
    <property type="evidence" value="ECO:0007669"/>
    <property type="project" value="UniProtKB-SubCell"/>
</dbReference>
<dbReference type="FunFam" id="1.20.120.1130:FF:000001">
    <property type="entry name" value="Vacuolar protein sorting-associated protein 28 homolog"/>
    <property type="match status" value="1"/>
</dbReference>
<dbReference type="EMBL" id="SGPJ01000108">
    <property type="protein sequence ID" value="THG98685.1"/>
    <property type="molecule type" value="Genomic_DNA"/>
</dbReference>
<gene>
    <name evidence="7" type="ORF">EW026_g3532</name>
</gene>
<dbReference type="GO" id="GO:0044877">
    <property type="term" value="F:protein-containing complex binding"/>
    <property type="evidence" value="ECO:0007669"/>
    <property type="project" value="TreeGrafter"/>
</dbReference>
<evidence type="ECO:0000313" key="8">
    <source>
        <dbReference type="Proteomes" id="UP000309038"/>
    </source>
</evidence>
<dbReference type="AlphaFoldDB" id="A0A4S4KJT8"/>
<dbReference type="PROSITE" id="PS51310">
    <property type="entry name" value="VPS28_C"/>
    <property type="match status" value="1"/>
</dbReference>
<organism evidence="7 8">
    <name type="scientific">Hermanssonia centrifuga</name>
    <dbReference type="NCBI Taxonomy" id="98765"/>
    <lineage>
        <taxon>Eukaryota</taxon>
        <taxon>Fungi</taxon>
        <taxon>Dikarya</taxon>
        <taxon>Basidiomycota</taxon>
        <taxon>Agaricomycotina</taxon>
        <taxon>Agaricomycetes</taxon>
        <taxon>Polyporales</taxon>
        <taxon>Meruliaceae</taxon>
        <taxon>Hermanssonia</taxon>
    </lineage>
</organism>
<evidence type="ECO:0000313" key="7">
    <source>
        <dbReference type="EMBL" id="THG98685.1"/>
    </source>
</evidence>
<comment type="similarity">
    <text evidence="5">Belongs to the VPS28 family.</text>
</comment>
<dbReference type="InterPro" id="IPR037202">
    <property type="entry name" value="ESCRT_assembly_dom"/>
</dbReference>
<feature type="domain" description="VPS28 C-terminal" evidence="6">
    <location>
        <begin position="70"/>
        <end position="165"/>
    </location>
</feature>
<reference evidence="7 8" key="1">
    <citation type="submission" date="2019-02" db="EMBL/GenBank/DDBJ databases">
        <title>Genome sequencing of the rare red list fungi Phlebia centrifuga.</title>
        <authorList>
            <person name="Buettner E."/>
            <person name="Kellner H."/>
        </authorList>
    </citation>
    <scope>NUCLEOTIDE SEQUENCE [LARGE SCALE GENOMIC DNA]</scope>
    <source>
        <strain evidence="7 8">DSM 108282</strain>
    </source>
</reference>
<keyword evidence="2 5" id="KW-0813">Transport</keyword>
<proteinExistence type="inferred from homology"/>
<dbReference type="InterPro" id="IPR037206">
    <property type="entry name" value="VPS28_C_sf"/>
</dbReference>
<accession>A0A4S4KJT8</accession>
<dbReference type="SUPFAM" id="SSF140111">
    <property type="entry name" value="Endosomal sorting complex assembly domain"/>
    <property type="match status" value="1"/>
</dbReference>
<evidence type="ECO:0000259" key="6">
    <source>
        <dbReference type="PROSITE" id="PS51310"/>
    </source>
</evidence>
<dbReference type="InterPro" id="IPR017899">
    <property type="entry name" value="VPS28_C"/>
</dbReference>
<evidence type="ECO:0000256" key="1">
    <source>
        <dbReference type="ARBA" id="ARBA00004633"/>
    </source>
</evidence>
<evidence type="ECO:0000256" key="5">
    <source>
        <dbReference type="PROSITE-ProRule" id="PRU00642"/>
    </source>
</evidence>
<evidence type="ECO:0000256" key="2">
    <source>
        <dbReference type="ARBA" id="ARBA00022448"/>
    </source>
</evidence>
<name>A0A4S4KJT8_9APHY</name>
<evidence type="ECO:0000256" key="4">
    <source>
        <dbReference type="ARBA" id="ARBA00022927"/>
    </source>
</evidence>
<comment type="subcellular location">
    <subcellularLocation>
        <location evidence="1">Late endosome membrane</location>
        <topology evidence="1">Peripheral membrane protein</topology>
    </subcellularLocation>
</comment>
<dbReference type="Gene3D" id="1.20.120.1130">
    <property type="match status" value="1"/>
</dbReference>
<keyword evidence="3" id="KW-0967">Endosome</keyword>
<dbReference type="PANTHER" id="PTHR12937">
    <property type="entry name" value="VACUOLAR PROTEIN SORTING 28, ISOFORM 2 VPS28"/>
    <property type="match status" value="1"/>
</dbReference>
<evidence type="ECO:0000256" key="3">
    <source>
        <dbReference type="ARBA" id="ARBA00022753"/>
    </source>
</evidence>
<dbReference type="InterPro" id="IPR007143">
    <property type="entry name" value="Vps28"/>
</dbReference>